<dbReference type="InterPro" id="IPR003658">
    <property type="entry name" value="Anti-sigma_ant"/>
</dbReference>
<comment type="similarity">
    <text evidence="1 2">Belongs to the anti-sigma-factor antagonist family.</text>
</comment>
<keyword evidence="5" id="KW-1185">Reference proteome</keyword>
<dbReference type="Proteomes" id="UP000517916">
    <property type="component" value="Unassembled WGS sequence"/>
</dbReference>
<dbReference type="RefSeq" id="WP_025356433.1">
    <property type="nucleotide sequence ID" value="NZ_BAAABQ010000073.1"/>
</dbReference>
<evidence type="ECO:0000313" key="4">
    <source>
        <dbReference type="EMBL" id="MBA8928491.1"/>
    </source>
</evidence>
<dbReference type="PANTHER" id="PTHR33495:SF2">
    <property type="entry name" value="ANTI-SIGMA FACTOR ANTAGONIST TM_1081-RELATED"/>
    <property type="match status" value="1"/>
</dbReference>
<accession>A0ABR6BPD5</accession>
<sequence length="100" mass="10478">MQITSEGTGAVRIAVRGEVDLGTAPELERAVQAVLDRPGVGSVVVDLSGVDFMDSTGLRVLISGLQAAQRRDIAYTVANPSPHLLKVIRVTGIEELLGLA</sequence>
<organism evidence="4 5">
    <name type="scientific">Kutzneria viridogrisea</name>
    <dbReference type="NCBI Taxonomy" id="47990"/>
    <lineage>
        <taxon>Bacteria</taxon>
        <taxon>Bacillati</taxon>
        <taxon>Actinomycetota</taxon>
        <taxon>Actinomycetes</taxon>
        <taxon>Pseudonocardiales</taxon>
        <taxon>Pseudonocardiaceae</taxon>
        <taxon>Kutzneria</taxon>
    </lineage>
</organism>
<dbReference type="InterPro" id="IPR036513">
    <property type="entry name" value="STAS_dom_sf"/>
</dbReference>
<dbReference type="SUPFAM" id="SSF52091">
    <property type="entry name" value="SpoIIaa-like"/>
    <property type="match status" value="1"/>
</dbReference>
<comment type="caution">
    <text evidence="4">The sequence shown here is derived from an EMBL/GenBank/DDBJ whole genome shotgun (WGS) entry which is preliminary data.</text>
</comment>
<evidence type="ECO:0000256" key="2">
    <source>
        <dbReference type="RuleBase" id="RU003749"/>
    </source>
</evidence>
<dbReference type="Gene3D" id="3.30.750.24">
    <property type="entry name" value="STAS domain"/>
    <property type="match status" value="1"/>
</dbReference>
<dbReference type="PROSITE" id="PS50801">
    <property type="entry name" value="STAS"/>
    <property type="match status" value="1"/>
</dbReference>
<dbReference type="EMBL" id="JACJID010000004">
    <property type="protein sequence ID" value="MBA8928491.1"/>
    <property type="molecule type" value="Genomic_DNA"/>
</dbReference>
<dbReference type="PANTHER" id="PTHR33495">
    <property type="entry name" value="ANTI-SIGMA FACTOR ANTAGONIST TM_1081-RELATED-RELATED"/>
    <property type="match status" value="1"/>
</dbReference>
<dbReference type="NCBIfam" id="TIGR00377">
    <property type="entry name" value="ant_ant_sig"/>
    <property type="match status" value="1"/>
</dbReference>
<gene>
    <name evidence="4" type="ORF">BC739_005708</name>
</gene>
<name>A0ABR6BPD5_9PSEU</name>
<dbReference type="InterPro" id="IPR002645">
    <property type="entry name" value="STAS_dom"/>
</dbReference>
<dbReference type="Pfam" id="PF01740">
    <property type="entry name" value="STAS"/>
    <property type="match status" value="1"/>
</dbReference>
<feature type="domain" description="STAS" evidence="3">
    <location>
        <begin position="9"/>
        <end position="100"/>
    </location>
</feature>
<evidence type="ECO:0000256" key="1">
    <source>
        <dbReference type="ARBA" id="ARBA00009013"/>
    </source>
</evidence>
<reference evidence="4 5" key="1">
    <citation type="submission" date="2020-08" db="EMBL/GenBank/DDBJ databases">
        <title>Genomic Encyclopedia of Archaeal and Bacterial Type Strains, Phase II (KMG-II): from individual species to whole genera.</title>
        <authorList>
            <person name="Goeker M."/>
        </authorList>
    </citation>
    <scope>NUCLEOTIDE SEQUENCE [LARGE SCALE GENOMIC DNA]</scope>
    <source>
        <strain evidence="4 5">DSM 43850</strain>
    </source>
</reference>
<proteinExistence type="inferred from homology"/>
<dbReference type="CDD" id="cd07043">
    <property type="entry name" value="STAS_anti-anti-sigma_factors"/>
    <property type="match status" value="1"/>
</dbReference>
<evidence type="ECO:0000259" key="3">
    <source>
        <dbReference type="PROSITE" id="PS50801"/>
    </source>
</evidence>
<evidence type="ECO:0000313" key="5">
    <source>
        <dbReference type="Proteomes" id="UP000517916"/>
    </source>
</evidence>
<protein>
    <recommendedName>
        <fullName evidence="2">Anti-sigma factor antagonist</fullName>
    </recommendedName>
</protein>